<dbReference type="EMBL" id="BPQP01000020">
    <property type="protein sequence ID" value="GJD94227.1"/>
    <property type="molecule type" value="Genomic_DNA"/>
</dbReference>
<dbReference type="CDD" id="cd03426">
    <property type="entry name" value="NUDIX_CoAse_Nudt7"/>
    <property type="match status" value="1"/>
</dbReference>
<keyword evidence="4 9" id="KW-0378">Hydrolase</keyword>
<evidence type="ECO:0000313" key="10">
    <source>
        <dbReference type="Proteomes" id="UP001055125"/>
    </source>
</evidence>
<sequence length="208" mass="22506">MILSDLLDRAARLSAEPPGPGDPLSNPRGDHDLDPEGIAVAPAHPHRLAAVLVPIVARQEGLSVLFTLRTAHLRDHSGQIAFPGGKIDPADVDPAAAALREAWEEIGLGADAVRVLGYLDPYLSATGFLVIPVVGLVDPEAALRPNPDEVAEIFEVSLAFLMDPTRHERGTGTWRGRTRHYYAIRHEARLIWGVTAGIVHNLQERLCP</sequence>
<dbReference type="NCBIfam" id="NF007980">
    <property type="entry name" value="PRK10707.1"/>
    <property type="match status" value="1"/>
</dbReference>
<dbReference type="Pfam" id="PF00293">
    <property type="entry name" value="NUDIX"/>
    <property type="match status" value="1"/>
</dbReference>
<keyword evidence="5" id="KW-0460">Magnesium</keyword>
<evidence type="ECO:0000256" key="1">
    <source>
        <dbReference type="ARBA" id="ARBA00001936"/>
    </source>
</evidence>
<keyword evidence="6" id="KW-0464">Manganese</keyword>
<organism evidence="9 10">
    <name type="scientific">Methylobacterium iners</name>
    <dbReference type="NCBI Taxonomy" id="418707"/>
    <lineage>
        <taxon>Bacteria</taxon>
        <taxon>Pseudomonadati</taxon>
        <taxon>Pseudomonadota</taxon>
        <taxon>Alphaproteobacteria</taxon>
        <taxon>Hyphomicrobiales</taxon>
        <taxon>Methylobacteriaceae</taxon>
        <taxon>Methylobacterium</taxon>
    </lineage>
</organism>
<evidence type="ECO:0000256" key="4">
    <source>
        <dbReference type="ARBA" id="ARBA00022801"/>
    </source>
</evidence>
<dbReference type="GO" id="GO:0016787">
    <property type="term" value="F:hydrolase activity"/>
    <property type="evidence" value="ECO:0007669"/>
    <property type="project" value="UniProtKB-KW"/>
</dbReference>
<evidence type="ECO:0000259" key="8">
    <source>
        <dbReference type="PROSITE" id="PS51462"/>
    </source>
</evidence>
<dbReference type="RefSeq" id="WP_238243414.1">
    <property type="nucleotide sequence ID" value="NZ_BPQP01000020.1"/>
</dbReference>
<keyword evidence="3" id="KW-0479">Metal-binding</keyword>
<name>A0ABQ4RXA8_9HYPH</name>
<keyword evidence="10" id="KW-1185">Reference proteome</keyword>
<evidence type="ECO:0000256" key="2">
    <source>
        <dbReference type="ARBA" id="ARBA00001946"/>
    </source>
</evidence>
<evidence type="ECO:0000256" key="5">
    <source>
        <dbReference type="ARBA" id="ARBA00022842"/>
    </source>
</evidence>
<reference evidence="9" key="2">
    <citation type="submission" date="2021-08" db="EMBL/GenBank/DDBJ databases">
        <authorList>
            <person name="Tani A."/>
            <person name="Ola A."/>
            <person name="Ogura Y."/>
            <person name="Katsura K."/>
            <person name="Hayashi T."/>
        </authorList>
    </citation>
    <scope>NUCLEOTIDE SEQUENCE</scope>
    <source>
        <strain evidence="9">DSM 19015</strain>
    </source>
</reference>
<comment type="caution">
    <text evidence="9">The sequence shown here is derived from an EMBL/GenBank/DDBJ whole genome shotgun (WGS) entry which is preliminary data.</text>
</comment>
<dbReference type="Proteomes" id="UP001055125">
    <property type="component" value="Unassembled WGS sequence"/>
</dbReference>
<dbReference type="PROSITE" id="PS51462">
    <property type="entry name" value="NUDIX"/>
    <property type="match status" value="1"/>
</dbReference>
<comment type="cofactor">
    <cofactor evidence="1">
        <name>Mn(2+)</name>
        <dbReference type="ChEBI" id="CHEBI:29035"/>
    </cofactor>
</comment>
<dbReference type="SUPFAM" id="SSF55811">
    <property type="entry name" value="Nudix"/>
    <property type="match status" value="1"/>
</dbReference>
<feature type="domain" description="Nudix hydrolase" evidence="8">
    <location>
        <begin position="46"/>
        <end position="178"/>
    </location>
</feature>
<protein>
    <submittedName>
        <fullName evidence="9">Nudix hydrolase NudL</fullName>
    </submittedName>
</protein>
<dbReference type="InterPro" id="IPR000086">
    <property type="entry name" value="NUDIX_hydrolase_dom"/>
</dbReference>
<dbReference type="PANTHER" id="PTHR12992:SF11">
    <property type="entry name" value="MITOCHONDRIAL COENZYME A DIPHOSPHATASE NUDT8"/>
    <property type="match status" value="1"/>
</dbReference>
<dbReference type="InterPro" id="IPR015797">
    <property type="entry name" value="NUDIX_hydrolase-like_dom_sf"/>
</dbReference>
<reference evidence="9" key="1">
    <citation type="journal article" date="2021" name="Front. Microbiol.">
        <title>Comprehensive Comparative Genomics and Phenotyping of Methylobacterium Species.</title>
        <authorList>
            <person name="Alessa O."/>
            <person name="Ogura Y."/>
            <person name="Fujitani Y."/>
            <person name="Takami H."/>
            <person name="Hayashi T."/>
            <person name="Sahin N."/>
            <person name="Tani A."/>
        </authorList>
    </citation>
    <scope>NUCLEOTIDE SEQUENCE</scope>
    <source>
        <strain evidence="9">DSM 19015</strain>
    </source>
</reference>
<accession>A0ABQ4RXA8</accession>
<evidence type="ECO:0000256" key="6">
    <source>
        <dbReference type="ARBA" id="ARBA00023211"/>
    </source>
</evidence>
<gene>
    <name evidence="9" type="primary">nudL</name>
    <name evidence="9" type="ORF">OCOJLMKI_1429</name>
</gene>
<evidence type="ECO:0000313" key="9">
    <source>
        <dbReference type="EMBL" id="GJD94227.1"/>
    </source>
</evidence>
<dbReference type="InterPro" id="IPR045121">
    <property type="entry name" value="CoAse"/>
</dbReference>
<dbReference type="Gene3D" id="3.90.79.10">
    <property type="entry name" value="Nucleoside Triphosphate Pyrophosphohydrolase"/>
    <property type="match status" value="1"/>
</dbReference>
<evidence type="ECO:0000256" key="3">
    <source>
        <dbReference type="ARBA" id="ARBA00022723"/>
    </source>
</evidence>
<dbReference type="PANTHER" id="PTHR12992">
    <property type="entry name" value="NUDIX HYDROLASE"/>
    <property type="match status" value="1"/>
</dbReference>
<comment type="cofactor">
    <cofactor evidence="2">
        <name>Mg(2+)</name>
        <dbReference type="ChEBI" id="CHEBI:18420"/>
    </cofactor>
</comment>
<evidence type="ECO:0000256" key="7">
    <source>
        <dbReference type="SAM" id="MobiDB-lite"/>
    </source>
</evidence>
<feature type="region of interest" description="Disordered" evidence="7">
    <location>
        <begin position="13"/>
        <end position="35"/>
    </location>
</feature>
<proteinExistence type="predicted"/>